<name>A0A846XGV6_9NOCA</name>
<comment type="similarity">
    <text evidence="2">Belongs to the bacterial solute-binding protein SsuA/TauA family.</text>
</comment>
<keyword evidence="3" id="KW-0732">Signal</keyword>
<keyword evidence="6" id="KW-1185">Reference proteome</keyword>
<feature type="domain" description="SsuA/THI5-like" evidence="4">
    <location>
        <begin position="5"/>
        <end position="164"/>
    </location>
</feature>
<evidence type="ECO:0000256" key="2">
    <source>
        <dbReference type="ARBA" id="ARBA00010742"/>
    </source>
</evidence>
<dbReference type="GO" id="GO:0042597">
    <property type="term" value="C:periplasmic space"/>
    <property type="evidence" value="ECO:0007669"/>
    <property type="project" value="UniProtKB-SubCell"/>
</dbReference>
<evidence type="ECO:0000259" key="4">
    <source>
        <dbReference type="Pfam" id="PF09084"/>
    </source>
</evidence>
<accession>A0A846XGV6</accession>
<organism evidence="5 6">
    <name type="scientific">Nocardia speluncae</name>
    <dbReference type="NCBI Taxonomy" id="419477"/>
    <lineage>
        <taxon>Bacteria</taxon>
        <taxon>Bacillati</taxon>
        <taxon>Actinomycetota</taxon>
        <taxon>Actinomycetes</taxon>
        <taxon>Mycobacteriales</taxon>
        <taxon>Nocardiaceae</taxon>
        <taxon>Nocardia</taxon>
    </lineage>
</organism>
<evidence type="ECO:0000313" key="5">
    <source>
        <dbReference type="EMBL" id="NKY33114.1"/>
    </source>
</evidence>
<reference evidence="5 6" key="1">
    <citation type="submission" date="2020-04" db="EMBL/GenBank/DDBJ databases">
        <title>MicrobeNet Type strains.</title>
        <authorList>
            <person name="Nicholson A.C."/>
        </authorList>
    </citation>
    <scope>NUCLEOTIDE SEQUENCE [LARGE SCALE GENOMIC DNA]</scope>
    <source>
        <strain evidence="5 6">DSM 45078</strain>
    </source>
</reference>
<dbReference type="PANTHER" id="PTHR30024">
    <property type="entry name" value="ALIPHATIC SULFONATES-BINDING PROTEIN-RELATED"/>
    <property type="match status" value="1"/>
</dbReference>
<dbReference type="Pfam" id="PF09084">
    <property type="entry name" value="NMT1"/>
    <property type="match status" value="1"/>
</dbReference>
<dbReference type="PANTHER" id="PTHR30024:SF47">
    <property type="entry name" value="TAURINE-BINDING PERIPLASMIC PROTEIN"/>
    <property type="match status" value="1"/>
</dbReference>
<evidence type="ECO:0000313" key="6">
    <source>
        <dbReference type="Proteomes" id="UP000565715"/>
    </source>
</evidence>
<dbReference type="EMBL" id="JAAXOO010000002">
    <property type="protein sequence ID" value="NKY33114.1"/>
    <property type="molecule type" value="Genomic_DNA"/>
</dbReference>
<dbReference type="AlphaFoldDB" id="A0A846XGV6"/>
<protein>
    <submittedName>
        <fullName evidence="5">ABC transporter substrate-binding protein</fullName>
    </submittedName>
</protein>
<dbReference type="InterPro" id="IPR015168">
    <property type="entry name" value="SsuA/THI5"/>
</dbReference>
<dbReference type="RefSeq" id="WP_168443409.1">
    <property type="nucleotide sequence ID" value="NZ_JAAXOO010000002.1"/>
</dbReference>
<comment type="subcellular location">
    <subcellularLocation>
        <location evidence="1">Periplasm</location>
    </subcellularLocation>
</comment>
<dbReference type="Proteomes" id="UP000565715">
    <property type="component" value="Unassembled WGS sequence"/>
</dbReference>
<comment type="caution">
    <text evidence="5">The sequence shown here is derived from an EMBL/GenBank/DDBJ whole genome shotgun (WGS) entry which is preliminary data.</text>
</comment>
<dbReference type="SUPFAM" id="SSF53850">
    <property type="entry name" value="Periplasmic binding protein-like II"/>
    <property type="match status" value="1"/>
</dbReference>
<evidence type="ECO:0000256" key="1">
    <source>
        <dbReference type="ARBA" id="ARBA00004418"/>
    </source>
</evidence>
<sequence length="289" mass="30931">MANVRLAIANGEFEKENLEVELKQVPAADSINLLASGKSDISVGAPDSAFFNGLTAGIDLRWVLGNYFSADDSKAGLWIRDVDGRPGAISDLKGKNIGAIVGSGSVAMYPITQGFAEAGVDIDDVKFQSLPAADLVTSLENGAIPAAWLSDPYWTRISGRSGYTFAIGQPPAEPFGGIIFGPNMLEEKGDAGVAFVRALVRTVNTYLAGDYKADPKMAESVAEAIELPLDIIRQTPSMVFDWEIREGTSDRLQQSFQETGVFKASQILPESEVVDRSYYEEAVGKPAGQ</sequence>
<proteinExistence type="inferred from homology"/>
<dbReference type="Gene3D" id="3.40.190.10">
    <property type="entry name" value="Periplasmic binding protein-like II"/>
    <property type="match status" value="2"/>
</dbReference>
<gene>
    <name evidence="5" type="ORF">HGA13_08545</name>
</gene>
<evidence type="ECO:0000256" key="3">
    <source>
        <dbReference type="ARBA" id="ARBA00022729"/>
    </source>
</evidence>